<dbReference type="Proteomes" id="UP000464754">
    <property type="component" value="Chromosome"/>
</dbReference>
<dbReference type="SFLD" id="SFLDG01129">
    <property type="entry name" value="C1.5:_HAD__Beta-PGM__Phosphata"/>
    <property type="match status" value="1"/>
</dbReference>
<dbReference type="EMBL" id="AP019695">
    <property type="protein sequence ID" value="BBK22975.1"/>
    <property type="molecule type" value="Genomic_DNA"/>
</dbReference>
<dbReference type="InterPro" id="IPR051540">
    <property type="entry name" value="S-2-haloacid_dehalogenase"/>
</dbReference>
<dbReference type="AlphaFoldDB" id="A0A6N4TKM1"/>
<dbReference type="KEGG" id="aarg:Aargi30884_18780"/>
<dbReference type="RefSeq" id="WP_118361625.1">
    <property type="nucleotide sequence ID" value="NZ_AP019695.1"/>
</dbReference>
<dbReference type="Gene3D" id="3.40.50.1000">
    <property type="entry name" value="HAD superfamily/HAD-like"/>
    <property type="match status" value="1"/>
</dbReference>
<dbReference type="PANTHER" id="PTHR43316">
    <property type="entry name" value="HYDROLASE, HALOACID DELAHOGENASE-RELATED"/>
    <property type="match status" value="1"/>
</dbReference>
<protein>
    <submittedName>
        <fullName evidence="2">Haloacid dehalogenase</fullName>
    </submittedName>
</protein>
<sequence length="222" mass="26247">MNKILTFDCYGTLLDTSNLYAYIQKIGDKKGGFGKKAVEIFHNYEDRLMYGEDFRSYDELLYEVLSYCDMEMNTNVYVASYDEILDIHRFFHPFSDVMDALKECKKQGYRLILMSNCTKEMLEWHQKSLDYLFDDAICAEDCHCYKPSLNFFSLTEDKFHLSDANHCHIAKGYWWDIVPAAKMGWKRIWVNRDHLSCGRTQEMSYYMIASMNELVDCLSQIL</sequence>
<keyword evidence="1" id="KW-0378">Hydrolase</keyword>
<reference evidence="3" key="1">
    <citation type="submission" date="2019-05" db="EMBL/GenBank/DDBJ databases">
        <title>Complete genome sequencing of Absiella argi strain JCM 30884.</title>
        <authorList>
            <person name="Sakamoto M."/>
            <person name="Murakami T."/>
            <person name="Mori H."/>
        </authorList>
    </citation>
    <scope>NUCLEOTIDE SEQUENCE [LARGE SCALE GENOMIC DNA]</scope>
    <source>
        <strain evidence="3">JCM 30884</strain>
    </source>
</reference>
<name>A0A6N4TKM1_9FIRM</name>
<dbReference type="SUPFAM" id="SSF56784">
    <property type="entry name" value="HAD-like"/>
    <property type="match status" value="1"/>
</dbReference>
<dbReference type="InterPro" id="IPR036412">
    <property type="entry name" value="HAD-like_sf"/>
</dbReference>
<dbReference type="PANTHER" id="PTHR43316:SF3">
    <property type="entry name" value="HALOACID DEHALOGENASE, TYPE II (AFU_ORTHOLOGUE AFUA_2G07750)-RELATED"/>
    <property type="match status" value="1"/>
</dbReference>
<accession>A0A6N4TKM1</accession>
<evidence type="ECO:0000313" key="3">
    <source>
        <dbReference type="Proteomes" id="UP000464754"/>
    </source>
</evidence>
<gene>
    <name evidence="2" type="ORF">Aargi30884_18780</name>
</gene>
<dbReference type="InterPro" id="IPR006439">
    <property type="entry name" value="HAD-SF_hydro_IA"/>
</dbReference>
<dbReference type="PRINTS" id="PR00413">
    <property type="entry name" value="HADHALOGNASE"/>
</dbReference>
<evidence type="ECO:0000313" key="2">
    <source>
        <dbReference type="EMBL" id="BBK22975.1"/>
    </source>
</evidence>
<keyword evidence="3" id="KW-1185">Reference proteome</keyword>
<dbReference type="GO" id="GO:0016787">
    <property type="term" value="F:hydrolase activity"/>
    <property type="evidence" value="ECO:0007669"/>
    <property type="project" value="UniProtKB-KW"/>
</dbReference>
<organism evidence="2 3">
    <name type="scientific">Amedibacterium intestinale</name>
    <dbReference type="NCBI Taxonomy" id="2583452"/>
    <lineage>
        <taxon>Bacteria</taxon>
        <taxon>Bacillati</taxon>
        <taxon>Bacillota</taxon>
        <taxon>Erysipelotrichia</taxon>
        <taxon>Erysipelotrichales</taxon>
        <taxon>Erysipelotrichaceae</taxon>
        <taxon>Amedibacterium</taxon>
    </lineage>
</organism>
<evidence type="ECO:0000256" key="1">
    <source>
        <dbReference type="ARBA" id="ARBA00022801"/>
    </source>
</evidence>
<dbReference type="InterPro" id="IPR023214">
    <property type="entry name" value="HAD_sf"/>
</dbReference>
<dbReference type="SFLD" id="SFLDS00003">
    <property type="entry name" value="Haloacid_Dehalogenase"/>
    <property type="match status" value="1"/>
</dbReference>
<dbReference type="Gene3D" id="1.10.150.750">
    <property type="match status" value="1"/>
</dbReference>
<dbReference type="Pfam" id="PF00702">
    <property type="entry name" value="Hydrolase"/>
    <property type="match status" value="1"/>
</dbReference>
<proteinExistence type="predicted"/>